<sequence>MRISFLMLLFTIAINPLLSAQRLREWLQQNRTQKQYLETQIAELKIYLELTEKGYRLAKEGLTTISNLKESEFSLHKNRFDSLWIVSASIRGSPRLRQITDMHGKLNQICQRLPSELSEKKHLNSAELDYSNRVFSGLYQEGQKVLIMMLSILGNGNFQMDDQQRLVQLEKCFQKMQAAYIAAARLSGALLTLDSQRRYEEMQIQTRRALTGIN</sequence>
<reference evidence="1 2" key="1">
    <citation type="submission" date="2016-10" db="EMBL/GenBank/DDBJ databases">
        <authorList>
            <person name="de Groot N.N."/>
        </authorList>
    </citation>
    <scope>NUCLEOTIDE SEQUENCE [LARGE SCALE GENOMIC DNA]</scope>
    <source>
        <strain evidence="1 2">DSM 19938</strain>
    </source>
</reference>
<dbReference type="Proteomes" id="UP000199532">
    <property type="component" value="Unassembled WGS sequence"/>
</dbReference>
<gene>
    <name evidence="1" type="ORF">SAMN04487995_0378</name>
</gene>
<name>A0A1H6QK93_9BACT</name>
<evidence type="ECO:0000313" key="1">
    <source>
        <dbReference type="EMBL" id="SEI39705.1"/>
    </source>
</evidence>
<dbReference type="OrthoDB" id="673795at2"/>
<accession>A0A1H6QK93</accession>
<dbReference type="STRING" id="408657.SAMN04487995_0378"/>
<dbReference type="EMBL" id="FNXY01000001">
    <property type="protein sequence ID" value="SEI39705.1"/>
    <property type="molecule type" value="Genomic_DNA"/>
</dbReference>
<dbReference type="RefSeq" id="WP_143072031.1">
    <property type="nucleotide sequence ID" value="NZ_FNXY01000001.1"/>
</dbReference>
<organism evidence="1 2">
    <name type="scientific">Dyadobacter koreensis</name>
    <dbReference type="NCBI Taxonomy" id="408657"/>
    <lineage>
        <taxon>Bacteria</taxon>
        <taxon>Pseudomonadati</taxon>
        <taxon>Bacteroidota</taxon>
        <taxon>Cytophagia</taxon>
        <taxon>Cytophagales</taxon>
        <taxon>Spirosomataceae</taxon>
        <taxon>Dyadobacter</taxon>
    </lineage>
</organism>
<proteinExistence type="predicted"/>
<evidence type="ECO:0000313" key="2">
    <source>
        <dbReference type="Proteomes" id="UP000199532"/>
    </source>
</evidence>
<keyword evidence="2" id="KW-1185">Reference proteome</keyword>
<protein>
    <submittedName>
        <fullName evidence="1">Uncharacterized protein</fullName>
    </submittedName>
</protein>
<dbReference type="AlphaFoldDB" id="A0A1H6QK93"/>